<gene>
    <name evidence="2" type="ORF">AB3K24_09570</name>
</gene>
<keyword evidence="3" id="KW-1185">Reference proteome</keyword>
<feature type="transmembrane region" description="Helical" evidence="1">
    <location>
        <begin position="7"/>
        <end position="28"/>
    </location>
</feature>
<feature type="transmembrane region" description="Helical" evidence="1">
    <location>
        <begin position="48"/>
        <end position="67"/>
    </location>
</feature>
<feature type="transmembrane region" description="Helical" evidence="1">
    <location>
        <begin position="197"/>
        <end position="218"/>
    </location>
</feature>
<evidence type="ECO:0000256" key="1">
    <source>
        <dbReference type="SAM" id="Phobius"/>
    </source>
</evidence>
<organism evidence="2 3">
    <name type="scientific">Leuconostoc aquikimchii</name>
    <dbReference type="NCBI Taxonomy" id="3236804"/>
    <lineage>
        <taxon>Bacteria</taxon>
        <taxon>Bacillati</taxon>
        <taxon>Bacillota</taxon>
        <taxon>Bacilli</taxon>
        <taxon>Lactobacillales</taxon>
        <taxon>Lactobacillaceae</taxon>
        <taxon>Leuconostoc</taxon>
    </lineage>
</organism>
<reference evidence="2 3" key="1">
    <citation type="submission" date="2024-07" db="EMBL/GenBank/DDBJ databases">
        <authorList>
            <person name="Yun M."/>
        </authorList>
    </citation>
    <scope>NUCLEOTIDE SEQUENCE [LARGE SCALE GENOMIC DNA]</scope>
    <source>
        <strain evidence="2 3">MS01</strain>
    </source>
</reference>
<accession>A0ABV3S561</accession>
<feature type="transmembrane region" description="Helical" evidence="1">
    <location>
        <begin position="157"/>
        <end position="177"/>
    </location>
</feature>
<keyword evidence="1" id="KW-0812">Transmembrane</keyword>
<name>A0ABV3S561_9LACO</name>
<proteinExistence type="predicted"/>
<dbReference type="EMBL" id="JBFPER010000001">
    <property type="protein sequence ID" value="MEX0381575.1"/>
    <property type="molecule type" value="Genomic_DNA"/>
</dbReference>
<sequence>MIYERKWWVSTISMIMFLALFYIINMSWEAINYSDWLSFEVLGGGNYYQNWTWQIVLSITFLLYWSINYNMPVQHIIRFGINGQLGHELIKRTNLLASLYGLIYWIIPYFRIFFFHPTNNQLSDFSIVWFLQVVISMLWLLLIIKLTLVIFSYYQQIILTIGLIVLIITVILLHVWPFSQSLFADTQVTAMINNRQYSSGMTRAIITGTLMSVILYFLQKLFLRSMRRWEWLK</sequence>
<dbReference type="RefSeq" id="WP_367975389.1">
    <property type="nucleotide sequence ID" value="NZ_JBFPEQ010000001.1"/>
</dbReference>
<keyword evidence="1" id="KW-1133">Transmembrane helix</keyword>
<dbReference type="Proteomes" id="UP001556617">
    <property type="component" value="Unassembled WGS sequence"/>
</dbReference>
<evidence type="ECO:0000313" key="2">
    <source>
        <dbReference type="EMBL" id="MEX0381575.1"/>
    </source>
</evidence>
<evidence type="ECO:0000313" key="3">
    <source>
        <dbReference type="Proteomes" id="UP001556617"/>
    </source>
</evidence>
<comment type="caution">
    <text evidence="2">The sequence shown here is derived from an EMBL/GenBank/DDBJ whole genome shotgun (WGS) entry which is preliminary data.</text>
</comment>
<feature type="transmembrane region" description="Helical" evidence="1">
    <location>
        <begin position="127"/>
        <end position="150"/>
    </location>
</feature>
<protein>
    <submittedName>
        <fullName evidence="2">Uncharacterized protein</fullName>
    </submittedName>
</protein>
<feature type="transmembrane region" description="Helical" evidence="1">
    <location>
        <begin position="95"/>
        <end position="115"/>
    </location>
</feature>
<keyword evidence="1" id="KW-0472">Membrane</keyword>